<dbReference type="InterPro" id="IPR043502">
    <property type="entry name" value="DNA/RNA_pol_sf"/>
</dbReference>
<sequence length="114" mass="13179">MLEQGIIRPSCSAFSSPVLLARKRDGSWRFCVDYRALNSITVKDHFPIPAVDELLDELYGTTWFSKLDLRSGYHQIRMLPDDIAKTTFRTHQGHYEFLVMPFGLCNAPQLFKQL</sequence>
<dbReference type="GO" id="GO:0006508">
    <property type="term" value="P:proteolysis"/>
    <property type="evidence" value="ECO:0007669"/>
    <property type="project" value="UniProtKB-KW"/>
</dbReference>
<organism evidence="9 10">
    <name type="scientific">Trifolium medium</name>
    <dbReference type="NCBI Taxonomy" id="97028"/>
    <lineage>
        <taxon>Eukaryota</taxon>
        <taxon>Viridiplantae</taxon>
        <taxon>Streptophyta</taxon>
        <taxon>Embryophyta</taxon>
        <taxon>Tracheophyta</taxon>
        <taxon>Spermatophyta</taxon>
        <taxon>Magnoliopsida</taxon>
        <taxon>eudicotyledons</taxon>
        <taxon>Gunneridae</taxon>
        <taxon>Pentapetalae</taxon>
        <taxon>rosids</taxon>
        <taxon>fabids</taxon>
        <taxon>Fabales</taxon>
        <taxon>Fabaceae</taxon>
        <taxon>Papilionoideae</taxon>
        <taxon>50 kb inversion clade</taxon>
        <taxon>NPAAA clade</taxon>
        <taxon>Hologalegina</taxon>
        <taxon>IRL clade</taxon>
        <taxon>Trifolieae</taxon>
        <taxon>Trifolium</taxon>
    </lineage>
</organism>
<evidence type="ECO:0000259" key="8">
    <source>
        <dbReference type="Pfam" id="PF00078"/>
    </source>
</evidence>
<dbReference type="PANTHER" id="PTHR24559">
    <property type="entry name" value="TRANSPOSON TY3-I GAG-POL POLYPROTEIN"/>
    <property type="match status" value="1"/>
</dbReference>
<keyword evidence="5" id="KW-0255">Endonuclease</keyword>
<evidence type="ECO:0000256" key="4">
    <source>
        <dbReference type="ARBA" id="ARBA00022722"/>
    </source>
</evidence>
<accession>A0A392NZZ0</accession>
<dbReference type="InterPro" id="IPR043128">
    <property type="entry name" value="Rev_trsase/Diguanyl_cyclase"/>
</dbReference>
<evidence type="ECO:0000256" key="2">
    <source>
        <dbReference type="ARBA" id="ARBA00022679"/>
    </source>
</evidence>
<dbReference type="Pfam" id="PF00078">
    <property type="entry name" value="RVT_1"/>
    <property type="match status" value="1"/>
</dbReference>
<dbReference type="InterPro" id="IPR000477">
    <property type="entry name" value="RT_dom"/>
</dbReference>
<dbReference type="AlphaFoldDB" id="A0A392NZZ0"/>
<reference evidence="9 10" key="1">
    <citation type="journal article" date="2018" name="Front. Plant Sci.">
        <title>Red Clover (Trifolium pratense) and Zigzag Clover (T. medium) - A Picture of Genomic Similarities and Differences.</title>
        <authorList>
            <person name="Dluhosova J."/>
            <person name="Istvanek J."/>
            <person name="Nedelnik J."/>
            <person name="Repkova J."/>
        </authorList>
    </citation>
    <scope>NUCLEOTIDE SEQUENCE [LARGE SCALE GENOMIC DNA]</scope>
    <source>
        <strain evidence="10">cv. 10/8</strain>
        <tissue evidence="9">Leaf</tissue>
    </source>
</reference>
<evidence type="ECO:0000256" key="6">
    <source>
        <dbReference type="ARBA" id="ARBA00022801"/>
    </source>
</evidence>
<evidence type="ECO:0000313" key="9">
    <source>
        <dbReference type="EMBL" id="MCI05338.1"/>
    </source>
</evidence>
<keyword evidence="6" id="KW-0378">Hydrolase</keyword>
<dbReference type="GO" id="GO:0004519">
    <property type="term" value="F:endonuclease activity"/>
    <property type="evidence" value="ECO:0007669"/>
    <property type="project" value="UniProtKB-KW"/>
</dbReference>
<keyword evidence="1" id="KW-0645">Protease</keyword>
<dbReference type="Proteomes" id="UP000265520">
    <property type="component" value="Unassembled WGS sequence"/>
</dbReference>
<evidence type="ECO:0000256" key="7">
    <source>
        <dbReference type="ARBA" id="ARBA00022918"/>
    </source>
</evidence>
<name>A0A392NZZ0_9FABA</name>
<dbReference type="FunFam" id="3.10.10.10:FF:000007">
    <property type="entry name" value="Retrovirus-related Pol polyprotein from transposon 17.6-like Protein"/>
    <property type="match status" value="1"/>
</dbReference>
<comment type="caution">
    <text evidence="9">The sequence shown here is derived from an EMBL/GenBank/DDBJ whole genome shotgun (WGS) entry which is preliminary data.</text>
</comment>
<dbReference type="Gene3D" id="3.30.70.270">
    <property type="match status" value="1"/>
</dbReference>
<dbReference type="SUPFAM" id="SSF56672">
    <property type="entry name" value="DNA/RNA polymerases"/>
    <property type="match status" value="1"/>
</dbReference>
<keyword evidence="2" id="KW-0808">Transferase</keyword>
<dbReference type="EMBL" id="LXQA010058353">
    <property type="protein sequence ID" value="MCI05338.1"/>
    <property type="molecule type" value="Genomic_DNA"/>
</dbReference>
<keyword evidence="4" id="KW-0540">Nuclease</keyword>
<dbReference type="Gene3D" id="3.10.10.10">
    <property type="entry name" value="HIV Type 1 Reverse Transcriptase, subunit A, domain 1"/>
    <property type="match status" value="1"/>
</dbReference>
<proteinExistence type="predicted"/>
<evidence type="ECO:0000256" key="1">
    <source>
        <dbReference type="ARBA" id="ARBA00022670"/>
    </source>
</evidence>
<dbReference type="PANTHER" id="PTHR24559:SF434">
    <property type="entry name" value="RNA-DIRECTED DNA POLYMERASE HOMOLOG"/>
    <property type="match status" value="1"/>
</dbReference>
<dbReference type="GO" id="GO:0003964">
    <property type="term" value="F:RNA-directed DNA polymerase activity"/>
    <property type="evidence" value="ECO:0007669"/>
    <property type="project" value="UniProtKB-KW"/>
</dbReference>
<keyword evidence="10" id="KW-1185">Reference proteome</keyword>
<evidence type="ECO:0000313" key="10">
    <source>
        <dbReference type="Proteomes" id="UP000265520"/>
    </source>
</evidence>
<evidence type="ECO:0000256" key="3">
    <source>
        <dbReference type="ARBA" id="ARBA00022695"/>
    </source>
</evidence>
<protein>
    <submittedName>
        <fullName evidence="9">Enzymatic polyprotein</fullName>
    </submittedName>
</protein>
<feature type="domain" description="Reverse transcriptase" evidence="8">
    <location>
        <begin position="22"/>
        <end position="113"/>
    </location>
</feature>
<keyword evidence="3" id="KW-0548">Nucleotidyltransferase</keyword>
<dbReference type="InterPro" id="IPR053134">
    <property type="entry name" value="RNA-dir_DNA_polymerase"/>
</dbReference>
<dbReference type="GO" id="GO:0008233">
    <property type="term" value="F:peptidase activity"/>
    <property type="evidence" value="ECO:0007669"/>
    <property type="project" value="UniProtKB-KW"/>
</dbReference>
<dbReference type="CDD" id="cd01647">
    <property type="entry name" value="RT_LTR"/>
    <property type="match status" value="1"/>
</dbReference>
<keyword evidence="7" id="KW-0695">RNA-directed DNA polymerase</keyword>
<evidence type="ECO:0000256" key="5">
    <source>
        <dbReference type="ARBA" id="ARBA00022759"/>
    </source>
</evidence>